<evidence type="ECO:0000313" key="1">
    <source>
        <dbReference type="EMBL" id="EFX68087.1"/>
    </source>
</evidence>
<dbReference type="eggNOG" id="ENOG502RVUJ">
    <property type="taxonomic scope" value="Eukaryota"/>
</dbReference>
<proteinExistence type="predicted"/>
<dbReference type="KEGG" id="dpx:DAPPUDRAFT_330406"/>
<dbReference type="HOGENOM" id="CLU_081945_0_0_1"/>
<protein>
    <submittedName>
        <fullName evidence="1">Uncharacterized protein</fullName>
    </submittedName>
</protein>
<evidence type="ECO:0000313" key="2">
    <source>
        <dbReference type="Proteomes" id="UP000000305"/>
    </source>
</evidence>
<sequence>MTDLFLEAECVSHCSIKAEDVIESFGKAMRAAVRAQGNQPQHLVCLYNQVREGEVPLNFTGDIDYIVNKDKYELKLNYQILKAADSRDVCGMIESNSNGFVFDFARSDVSKINDFFSLIEDLKGRFLISTKYRGSVKTPRSNTVVVFANQLPNLELLSMDRWSFFHPKLGHVGVKCSGQSNKGSLYNCEISQINSCDDLETGLKIPLKKTDKEAYEEYINNFFVRSNMQIIASNALAFPNARIHTGMIMTLVRQKKFVELESFLKEHDCLANSITTLDNLFGVTSSSVVSDSSSDE</sequence>
<name>E9HJG8_DAPPU</name>
<keyword evidence="2" id="KW-1185">Reference proteome</keyword>
<dbReference type="OrthoDB" id="6391466at2759"/>
<accession>E9HJG8</accession>
<dbReference type="InParanoid" id="E9HJG8"/>
<dbReference type="AlphaFoldDB" id="E9HJG8"/>
<organism evidence="1 2">
    <name type="scientific">Daphnia pulex</name>
    <name type="common">Water flea</name>
    <dbReference type="NCBI Taxonomy" id="6669"/>
    <lineage>
        <taxon>Eukaryota</taxon>
        <taxon>Metazoa</taxon>
        <taxon>Ecdysozoa</taxon>
        <taxon>Arthropoda</taxon>
        <taxon>Crustacea</taxon>
        <taxon>Branchiopoda</taxon>
        <taxon>Diplostraca</taxon>
        <taxon>Cladocera</taxon>
        <taxon>Anomopoda</taxon>
        <taxon>Daphniidae</taxon>
        <taxon>Daphnia</taxon>
    </lineage>
</organism>
<gene>
    <name evidence="1" type="ORF">DAPPUDRAFT_330406</name>
</gene>
<dbReference type="EMBL" id="GL732662">
    <property type="protein sequence ID" value="EFX68087.1"/>
    <property type="molecule type" value="Genomic_DNA"/>
</dbReference>
<reference evidence="1 2" key="1">
    <citation type="journal article" date="2011" name="Science">
        <title>The ecoresponsive genome of Daphnia pulex.</title>
        <authorList>
            <person name="Colbourne J.K."/>
            <person name="Pfrender M.E."/>
            <person name="Gilbert D."/>
            <person name="Thomas W.K."/>
            <person name="Tucker A."/>
            <person name="Oakley T.H."/>
            <person name="Tokishita S."/>
            <person name="Aerts A."/>
            <person name="Arnold G.J."/>
            <person name="Basu M.K."/>
            <person name="Bauer D.J."/>
            <person name="Caceres C.E."/>
            <person name="Carmel L."/>
            <person name="Casola C."/>
            <person name="Choi J.H."/>
            <person name="Detter J.C."/>
            <person name="Dong Q."/>
            <person name="Dusheyko S."/>
            <person name="Eads B.D."/>
            <person name="Frohlich T."/>
            <person name="Geiler-Samerotte K.A."/>
            <person name="Gerlach D."/>
            <person name="Hatcher P."/>
            <person name="Jogdeo S."/>
            <person name="Krijgsveld J."/>
            <person name="Kriventseva E.V."/>
            <person name="Kultz D."/>
            <person name="Laforsch C."/>
            <person name="Lindquist E."/>
            <person name="Lopez J."/>
            <person name="Manak J.R."/>
            <person name="Muller J."/>
            <person name="Pangilinan J."/>
            <person name="Patwardhan R.P."/>
            <person name="Pitluck S."/>
            <person name="Pritham E.J."/>
            <person name="Rechtsteiner A."/>
            <person name="Rho M."/>
            <person name="Rogozin I.B."/>
            <person name="Sakarya O."/>
            <person name="Salamov A."/>
            <person name="Schaack S."/>
            <person name="Shapiro H."/>
            <person name="Shiga Y."/>
            <person name="Skalitzky C."/>
            <person name="Smith Z."/>
            <person name="Souvorov A."/>
            <person name="Sung W."/>
            <person name="Tang Z."/>
            <person name="Tsuchiya D."/>
            <person name="Tu H."/>
            <person name="Vos H."/>
            <person name="Wang M."/>
            <person name="Wolf Y.I."/>
            <person name="Yamagata H."/>
            <person name="Yamada T."/>
            <person name="Ye Y."/>
            <person name="Shaw J.R."/>
            <person name="Andrews J."/>
            <person name="Crease T.J."/>
            <person name="Tang H."/>
            <person name="Lucas S.M."/>
            <person name="Robertson H.M."/>
            <person name="Bork P."/>
            <person name="Koonin E.V."/>
            <person name="Zdobnov E.M."/>
            <person name="Grigoriev I.V."/>
            <person name="Lynch M."/>
            <person name="Boore J.L."/>
        </authorList>
    </citation>
    <scope>NUCLEOTIDE SEQUENCE [LARGE SCALE GENOMIC DNA]</scope>
</reference>
<dbReference type="Proteomes" id="UP000000305">
    <property type="component" value="Unassembled WGS sequence"/>
</dbReference>